<dbReference type="InParanoid" id="A0A1X7U357"/>
<dbReference type="EnsemblMetazoa" id="Aqu2.1.21884_001">
    <property type="protein sequence ID" value="Aqu2.1.21884_001"/>
    <property type="gene ID" value="Aqu2.1.21884"/>
</dbReference>
<protein>
    <submittedName>
        <fullName evidence="1">Uncharacterized protein</fullName>
    </submittedName>
</protein>
<name>A0A1X7U357_AMPQE</name>
<accession>A0A1X7U357</accession>
<organism evidence="1">
    <name type="scientific">Amphimedon queenslandica</name>
    <name type="common">Sponge</name>
    <dbReference type="NCBI Taxonomy" id="400682"/>
    <lineage>
        <taxon>Eukaryota</taxon>
        <taxon>Metazoa</taxon>
        <taxon>Porifera</taxon>
        <taxon>Demospongiae</taxon>
        <taxon>Heteroscleromorpha</taxon>
        <taxon>Haplosclerida</taxon>
        <taxon>Niphatidae</taxon>
        <taxon>Amphimedon</taxon>
    </lineage>
</organism>
<evidence type="ECO:0000313" key="1">
    <source>
        <dbReference type="EnsemblMetazoa" id="Aqu2.1.21884_001"/>
    </source>
</evidence>
<reference evidence="1" key="1">
    <citation type="submission" date="2017-05" db="UniProtKB">
        <authorList>
            <consortium name="EnsemblMetazoa"/>
        </authorList>
    </citation>
    <scope>IDENTIFICATION</scope>
</reference>
<dbReference type="AlphaFoldDB" id="A0A1X7U357"/>
<proteinExistence type="predicted"/>
<sequence>MNTRTSHTPTSSPRRLSNQFQFLPDWFRSRPNQLRRASMTDEFDRLRLNTRRFSWQYDPRGWGKLTS</sequence>